<feature type="region of interest" description="Disordered" evidence="1">
    <location>
        <begin position="18"/>
        <end position="110"/>
    </location>
</feature>
<feature type="compositionally biased region" description="Basic residues" evidence="1">
    <location>
        <begin position="72"/>
        <end position="81"/>
    </location>
</feature>
<dbReference type="Proteomes" id="UP001178281">
    <property type="component" value="Unassembled WGS sequence"/>
</dbReference>
<sequence length="110" mass="11733">MRFGLEILGREVLAVTVAAGGSGEGPGRDDLDDGPAYELGSDSMPVDTDLGMDDDEDAPRPLVIVRGDHLRGRTTRVRRNKPPFIGSGPTRGDVRNGVKQSTTRGFGFHA</sequence>
<reference evidence="2" key="1">
    <citation type="submission" date="2023-08" db="EMBL/GenBank/DDBJ databases">
        <title>The draft genome of Tsukamurella strandjordii strain 050030.</title>
        <authorList>
            <person name="Zhao F."/>
            <person name="Feng Y."/>
            <person name="Zong Z."/>
        </authorList>
    </citation>
    <scope>NUCLEOTIDE SEQUENCE</scope>
    <source>
        <strain evidence="2">050030</strain>
    </source>
</reference>
<proteinExistence type="predicted"/>
<evidence type="ECO:0000313" key="2">
    <source>
        <dbReference type="EMBL" id="MDP0399192.1"/>
    </source>
</evidence>
<keyword evidence="3" id="KW-1185">Reference proteome</keyword>
<protein>
    <submittedName>
        <fullName evidence="2">Uncharacterized protein</fullName>
    </submittedName>
</protein>
<dbReference type="RefSeq" id="WP_305111898.1">
    <property type="nucleotide sequence ID" value="NZ_JAUTIX010000005.1"/>
</dbReference>
<evidence type="ECO:0000313" key="3">
    <source>
        <dbReference type="Proteomes" id="UP001178281"/>
    </source>
</evidence>
<comment type="caution">
    <text evidence="2">The sequence shown here is derived from an EMBL/GenBank/DDBJ whole genome shotgun (WGS) entry which is preliminary data.</text>
</comment>
<dbReference type="AlphaFoldDB" id="A0AA90NF00"/>
<accession>A0AA90NF00</accession>
<name>A0AA90NF00_9ACTN</name>
<dbReference type="EMBL" id="JAUTIX010000005">
    <property type="protein sequence ID" value="MDP0399192.1"/>
    <property type="molecule type" value="Genomic_DNA"/>
</dbReference>
<evidence type="ECO:0000256" key="1">
    <source>
        <dbReference type="SAM" id="MobiDB-lite"/>
    </source>
</evidence>
<organism evidence="2 3">
    <name type="scientific">Tsukamurella strandjordii</name>
    <dbReference type="NCBI Taxonomy" id="147577"/>
    <lineage>
        <taxon>Bacteria</taxon>
        <taxon>Bacillati</taxon>
        <taxon>Actinomycetota</taxon>
        <taxon>Actinomycetes</taxon>
        <taxon>Mycobacteriales</taxon>
        <taxon>Tsukamurellaceae</taxon>
        <taxon>Tsukamurella</taxon>
    </lineage>
</organism>
<gene>
    <name evidence="2" type="ORF">Q7X28_14775</name>
</gene>